<proteinExistence type="predicted"/>
<feature type="chain" id="PRO_5040517123" description="Autophagy-related protein 27" evidence="2">
    <location>
        <begin position="21"/>
        <end position="262"/>
    </location>
</feature>
<sequence>MLFHQSALTLVSLFVAPILAEQYPILPKTSAIQPYSEGDLVPIQCIQRQIDNGEHKFDDNNNIIYGSFPVCSETGKPFSFEYGVSEAVNCTIVLTDEIYHLFQLYLHEDAPFSCHLPHNLGVDEKSLQGFIPFALNLRGNLESSHLDIDTALNVILQAGSENDIVAAVAYSSGSQTHRYIIGDLLTFQFNVHWFKEHKRGDLYALDLGYSYSNVVLISLFSLLGGAALTFGLLYGWFNRKSVRDLGYKPGFAAELGFENKRD</sequence>
<dbReference type="AlphaFoldDB" id="A0A9P8TQP2"/>
<dbReference type="Proteomes" id="UP000774326">
    <property type="component" value="Unassembled WGS sequence"/>
</dbReference>
<evidence type="ECO:0008006" key="5">
    <source>
        <dbReference type="Google" id="ProtNLM"/>
    </source>
</evidence>
<gene>
    <name evidence="3" type="ORF">WICPIJ_001925</name>
</gene>
<keyword evidence="1" id="KW-0472">Membrane</keyword>
<evidence type="ECO:0000313" key="3">
    <source>
        <dbReference type="EMBL" id="KAH3687096.1"/>
    </source>
</evidence>
<dbReference type="PANTHER" id="PTHR40368">
    <property type="entry name" value="YALI0F14399P"/>
    <property type="match status" value="1"/>
</dbReference>
<keyword evidence="1" id="KW-0812">Transmembrane</keyword>
<evidence type="ECO:0000313" key="4">
    <source>
        <dbReference type="Proteomes" id="UP000774326"/>
    </source>
</evidence>
<evidence type="ECO:0000256" key="1">
    <source>
        <dbReference type="SAM" id="Phobius"/>
    </source>
</evidence>
<protein>
    <recommendedName>
        <fullName evidence="5">Autophagy-related protein 27</fullName>
    </recommendedName>
</protein>
<accession>A0A9P8TQP2</accession>
<keyword evidence="4" id="KW-1185">Reference proteome</keyword>
<dbReference type="PANTHER" id="PTHR40368:SF1">
    <property type="entry name" value="YALI0F14399P"/>
    <property type="match status" value="1"/>
</dbReference>
<reference evidence="3" key="2">
    <citation type="submission" date="2021-01" db="EMBL/GenBank/DDBJ databases">
        <authorList>
            <person name="Schikora-Tamarit M.A."/>
        </authorList>
    </citation>
    <scope>NUCLEOTIDE SEQUENCE</scope>
    <source>
        <strain evidence="3">CBS2887</strain>
    </source>
</reference>
<evidence type="ECO:0000256" key="2">
    <source>
        <dbReference type="SAM" id="SignalP"/>
    </source>
</evidence>
<dbReference type="OrthoDB" id="18530at2759"/>
<name>A0A9P8TQP2_WICPI</name>
<reference evidence="3" key="1">
    <citation type="journal article" date="2021" name="Open Biol.">
        <title>Shared evolutionary footprints suggest mitochondrial oxidative damage underlies multiple complex I losses in fungi.</title>
        <authorList>
            <person name="Schikora-Tamarit M.A."/>
            <person name="Marcet-Houben M."/>
            <person name="Nosek J."/>
            <person name="Gabaldon T."/>
        </authorList>
    </citation>
    <scope>NUCLEOTIDE SEQUENCE</scope>
    <source>
        <strain evidence="3">CBS2887</strain>
    </source>
</reference>
<dbReference type="EMBL" id="JAEUBG010001010">
    <property type="protein sequence ID" value="KAH3687096.1"/>
    <property type="molecule type" value="Genomic_DNA"/>
</dbReference>
<keyword evidence="2" id="KW-0732">Signal</keyword>
<feature type="signal peptide" evidence="2">
    <location>
        <begin position="1"/>
        <end position="20"/>
    </location>
</feature>
<organism evidence="3 4">
    <name type="scientific">Wickerhamomyces pijperi</name>
    <name type="common">Yeast</name>
    <name type="synonym">Pichia pijperi</name>
    <dbReference type="NCBI Taxonomy" id="599730"/>
    <lineage>
        <taxon>Eukaryota</taxon>
        <taxon>Fungi</taxon>
        <taxon>Dikarya</taxon>
        <taxon>Ascomycota</taxon>
        <taxon>Saccharomycotina</taxon>
        <taxon>Saccharomycetes</taxon>
        <taxon>Phaffomycetales</taxon>
        <taxon>Wickerhamomycetaceae</taxon>
        <taxon>Wickerhamomyces</taxon>
    </lineage>
</organism>
<keyword evidence="1" id="KW-1133">Transmembrane helix</keyword>
<comment type="caution">
    <text evidence="3">The sequence shown here is derived from an EMBL/GenBank/DDBJ whole genome shotgun (WGS) entry which is preliminary data.</text>
</comment>
<feature type="transmembrane region" description="Helical" evidence="1">
    <location>
        <begin position="214"/>
        <end position="237"/>
    </location>
</feature>